<keyword evidence="12" id="KW-1185">Reference proteome</keyword>
<accession>A0A9P6Q8B6</accession>
<feature type="transmembrane region" description="Helical" evidence="9">
    <location>
        <begin position="367"/>
        <end position="394"/>
    </location>
</feature>
<evidence type="ECO:0000259" key="10">
    <source>
        <dbReference type="PROSITE" id="PS50850"/>
    </source>
</evidence>
<feature type="transmembrane region" description="Helical" evidence="9">
    <location>
        <begin position="145"/>
        <end position="167"/>
    </location>
</feature>
<protein>
    <recommendedName>
        <fullName evidence="10">Major facilitator superfamily (MFS) profile domain-containing protein</fullName>
    </recommendedName>
</protein>
<feature type="domain" description="Major facilitator superfamily (MFS) profile" evidence="10">
    <location>
        <begin position="11"/>
        <end position="459"/>
    </location>
</feature>
<dbReference type="InterPro" id="IPR005829">
    <property type="entry name" value="Sugar_transporter_CS"/>
</dbReference>
<dbReference type="GO" id="GO:0005351">
    <property type="term" value="F:carbohydrate:proton symporter activity"/>
    <property type="evidence" value="ECO:0007669"/>
    <property type="project" value="TreeGrafter"/>
</dbReference>
<dbReference type="OrthoDB" id="4142200at2759"/>
<evidence type="ECO:0000256" key="9">
    <source>
        <dbReference type="SAM" id="Phobius"/>
    </source>
</evidence>
<evidence type="ECO:0000256" key="3">
    <source>
        <dbReference type="ARBA" id="ARBA00022448"/>
    </source>
</evidence>
<comment type="caution">
    <text evidence="11">The sequence shown here is derived from an EMBL/GenBank/DDBJ whole genome shotgun (WGS) entry which is preliminary data.</text>
</comment>
<feature type="transmembrane region" description="Helical" evidence="9">
    <location>
        <begin position="103"/>
        <end position="125"/>
    </location>
</feature>
<dbReference type="PRINTS" id="PR00171">
    <property type="entry name" value="SUGRTRNSPORT"/>
</dbReference>
<feature type="transmembrane region" description="Helical" evidence="9">
    <location>
        <begin position="49"/>
        <end position="68"/>
    </location>
</feature>
<feature type="compositionally biased region" description="Basic and acidic residues" evidence="8">
    <location>
        <begin position="487"/>
        <end position="502"/>
    </location>
</feature>
<feature type="transmembrane region" description="Helical" evidence="9">
    <location>
        <begin position="7"/>
        <end position="29"/>
    </location>
</feature>
<dbReference type="AlphaFoldDB" id="A0A9P6Q8B6"/>
<dbReference type="FunFam" id="1.20.1250.20:FF:000026">
    <property type="entry name" value="MFS quinate transporter QutD"/>
    <property type="match status" value="1"/>
</dbReference>
<keyword evidence="6 9" id="KW-0472">Membrane</keyword>
<evidence type="ECO:0000256" key="4">
    <source>
        <dbReference type="ARBA" id="ARBA00022692"/>
    </source>
</evidence>
<proteinExistence type="inferred from homology"/>
<dbReference type="InterPro" id="IPR003663">
    <property type="entry name" value="Sugar/inositol_transpt"/>
</dbReference>
<dbReference type="InterPro" id="IPR050360">
    <property type="entry name" value="MFS_Sugar_Transporters"/>
</dbReference>
<feature type="transmembrane region" description="Helical" evidence="9">
    <location>
        <begin position="325"/>
        <end position="347"/>
    </location>
</feature>
<name>A0A9P6Q8B6_9FUNG</name>
<dbReference type="Pfam" id="PF00083">
    <property type="entry name" value="Sugar_tr"/>
    <property type="match status" value="1"/>
</dbReference>
<keyword evidence="4 9" id="KW-0812">Transmembrane</keyword>
<evidence type="ECO:0000256" key="2">
    <source>
        <dbReference type="ARBA" id="ARBA00010992"/>
    </source>
</evidence>
<evidence type="ECO:0000256" key="7">
    <source>
        <dbReference type="RuleBase" id="RU003346"/>
    </source>
</evidence>
<feature type="transmembrane region" description="Helical" evidence="9">
    <location>
        <begin position="437"/>
        <end position="456"/>
    </location>
</feature>
<dbReference type="SUPFAM" id="SSF103473">
    <property type="entry name" value="MFS general substrate transporter"/>
    <property type="match status" value="1"/>
</dbReference>
<evidence type="ECO:0000256" key="5">
    <source>
        <dbReference type="ARBA" id="ARBA00022989"/>
    </source>
</evidence>
<dbReference type="InterPro" id="IPR005828">
    <property type="entry name" value="MFS_sugar_transport-like"/>
</dbReference>
<evidence type="ECO:0000256" key="1">
    <source>
        <dbReference type="ARBA" id="ARBA00004141"/>
    </source>
</evidence>
<dbReference type="Gene3D" id="1.20.1250.20">
    <property type="entry name" value="MFS general substrate transporter like domains"/>
    <property type="match status" value="1"/>
</dbReference>
<evidence type="ECO:0000313" key="12">
    <source>
        <dbReference type="Proteomes" id="UP000807716"/>
    </source>
</evidence>
<feature type="transmembrane region" description="Helical" evidence="9">
    <location>
        <begin position="80"/>
        <end position="97"/>
    </location>
</feature>
<dbReference type="PANTHER" id="PTHR48022">
    <property type="entry name" value="PLASTIDIC GLUCOSE TRANSPORTER 4"/>
    <property type="match status" value="1"/>
</dbReference>
<dbReference type="EMBL" id="JAAAJB010000209">
    <property type="protein sequence ID" value="KAG0261664.1"/>
    <property type="molecule type" value="Genomic_DNA"/>
</dbReference>
<keyword evidence="3 7" id="KW-0813">Transport</keyword>
<dbReference type="InterPro" id="IPR020846">
    <property type="entry name" value="MFS_dom"/>
</dbReference>
<dbReference type="PROSITE" id="PS00217">
    <property type="entry name" value="SUGAR_TRANSPORT_2"/>
    <property type="match status" value="1"/>
</dbReference>
<comment type="similarity">
    <text evidence="2 7">Belongs to the major facilitator superfamily. Sugar transporter (TC 2.A.1.1) family.</text>
</comment>
<dbReference type="PROSITE" id="PS00216">
    <property type="entry name" value="SUGAR_TRANSPORT_1"/>
    <property type="match status" value="1"/>
</dbReference>
<feature type="transmembrane region" description="Helical" evidence="9">
    <location>
        <begin position="173"/>
        <end position="193"/>
    </location>
</feature>
<feature type="transmembrane region" description="Helical" evidence="9">
    <location>
        <begin position="406"/>
        <end position="425"/>
    </location>
</feature>
<evidence type="ECO:0000313" key="11">
    <source>
        <dbReference type="EMBL" id="KAG0261664.1"/>
    </source>
</evidence>
<feature type="transmembrane region" description="Helical" evidence="9">
    <location>
        <begin position="301"/>
        <end position="318"/>
    </location>
</feature>
<evidence type="ECO:0000256" key="6">
    <source>
        <dbReference type="ARBA" id="ARBA00023136"/>
    </source>
</evidence>
<keyword evidence="5 9" id="KW-1133">Transmembrane helix</keyword>
<comment type="subcellular location">
    <subcellularLocation>
        <location evidence="1">Membrane</location>
        <topology evidence="1">Multi-pass membrane protein</topology>
    </subcellularLocation>
</comment>
<reference evidence="11" key="1">
    <citation type="journal article" date="2020" name="Fungal Divers.">
        <title>Resolving the Mortierellaceae phylogeny through synthesis of multi-gene phylogenetics and phylogenomics.</title>
        <authorList>
            <person name="Vandepol N."/>
            <person name="Liber J."/>
            <person name="Desiro A."/>
            <person name="Na H."/>
            <person name="Kennedy M."/>
            <person name="Barry K."/>
            <person name="Grigoriev I.V."/>
            <person name="Miller A.N."/>
            <person name="O'Donnell K."/>
            <person name="Stajich J.E."/>
            <person name="Bonito G."/>
        </authorList>
    </citation>
    <scope>NUCLEOTIDE SEQUENCE</scope>
    <source>
        <strain evidence="11">BC1065</strain>
    </source>
</reference>
<sequence length="514" mass="56618">MTKFFNNVYVLGAFATLGGMLFGFDISSMSGAVGTETYRAYFGYPSSSLQGGIVAAMPAGSFAGALLAGKLGDVISRKRTIQLASAIWVVGSILQCATNGVPMLIAGRIINGVAVGLASMIVPVYQGEIAPKEIRGRIVSLQQWAITIGIMIQYFIQYGCSFIHSTASFRIPWGVQMVPGLLLLVGISFFPYSPRWLADKGRMEEALQVLADLRADGDINDPAVQAEFKEIEDAIAFDKTQAARSYGELFRKPAARRVFLGCTLQSWSQLTGMNVAMYYIVYIFQGAGITDQNANLRASSIQYVLNVLFTIPAILYMDRWGRRPLLLIGSSLMALWLFLIGGLMGAYGSADKSGTTTTWSIKNNDVASYATIVCSYLFVCSFAISWGPCSWTYASEIYPLRIRAKAVSLSTASNWAFNFALAYAVPPLLEHIQYRTYFIFAAFCVAMTIHIFFMFPETKGRTLEEMDELFNSDIPPWKTRSQPASHLDQDIEARKHKIEQSEKPTSGSGDKHEI</sequence>
<gene>
    <name evidence="11" type="ORF">DFQ27_002821</name>
</gene>
<feature type="region of interest" description="Disordered" evidence="8">
    <location>
        <begin position="473"/>
        <end position="514"/>
    </location>
</feature>
<dbReference type="CDD" id="cd17356">
    <property type="entry name" value="MFS_HXT"/>
    <property type="match status" value="1"/>
</dbReference>
<dbReference type="Proteomes" id="UP000807716">
    <property type="component" value="Unassembled WGS sequence"/>
</dbReference>
<evidence type="ECO:0000256" key="8">
    <source>
        <dbReference type="SAM" id="MobiDB-lite"/>
    </source>
</evidence>
<dbReference type="NCBIfam" id="TIGR00879">
    <property type="entry name" value="SP"/>
    <property type="match status" value="1"/>
</dbReference>
<feature type="transmembrane region" description="Helical" evidence="9">
    <location>
        <begin position="258"/>
        <end position="281"/>
    </location>
</feature>
<dbReference type="GO" id="GO:0016020">
    <property type="term" value="C:membrane"/>
    <property type="evidence" value="ECO:0007669"/>
    <property type="project" value="UniProtKB-SubCell"/>
</dbReference>
<dbReference type="PANTHER" id="PTHR48022:SF35">
    <property type="entry name" value="MAJOR FACILITATOR SUPERFAMILY (MFS) PROFILE DOMAIN-CONTAINING PROTEIN"/>
    <property type="match status" value="1"/>
</dbReference>
<dbReference type="PROSITE" id="PS50850">
    <property type="entry name" value="MFS"/>
    <property type="match status" value="1"/>
</dbReference>
<dbReference type="InterPro" id="IPR036259">
    <property type="entry name" value="MFS_trans_sf"/>
</dbReference>
<organism evidence="11 12">
    <name type="scientific">Actinomortierella ambigua</name>
    <dbReference type="NCBI Taxonomy" id="1343610"/>
    <lineage>
        <taxon>Eukaryota</taxon>
        <taxon>Fungi</taxon>
        <taxon>Fungi incertae sedis</taxon>
        <taxon>Mucoromycota</taxon>
        <taxon>Mortierellomycotina</taxon>
        <taxon>Mortierellomycetes</taxon>
        <taxon>Mortierellales</taxon>
        <taxon>Mortierellaceae</taxon>
        <taxon>Actinomortierella</taxon>
    </lineage>
</organism>